<dbReference type="Pfam" id="PF00561">
    <property type="entry name" value="Abhydrolase_1"/>
    <property type="match status" value="1"/>
</dbReference>
<dbReference type="AlphaFoldDB" id="A0A2H4SSE0"/>
<dbReference type="Proteomes" id="UP000323067">
    <property type="component" value="Chromosome iii"/>
</dbReference>
<name>A0A2H4SSE0_CORMI</name>
<dbReference type="Pfam" id="PF08386">
    <property type="entry name" value="Abhydrolase_4"/>
    <property type="match status" value="1"/>
</dbReference>
<dbReference type="PANTHER" id="PTHR43248:SF25">
    <property type="entry name" value="AB HYDROLASE-1 DOMAIN-CONTAINING PROTEIN-RELATED"/>
    <property type="match status" value="1"/>
</dbReference>
<evidence type="ECO:0000256" key="2">
    <source>
        <dbReference type="ARBA" id="ARBA00022801"/>
    </source>
</evidence>
<dbReference type="InterPro" id="IPR051601">
    <property type="entry name" value="Serine_prot/Carboxylest_S33"/>
</dbReference>
<evidence type="ECO:0000256" key="1">
    <source>
        <dbReference type="ARBA" id="ARBA00010088"/>
    </source>
</evidence>
<accession>A0A2H4SSE0</accession>
<evidence type="ECO:0000259" key="5">
    <source>
        <dbReference type="Pfam" id="PF08386"/>
    </source>
</evidence>
<dbReference type="EMBL" id="CP023326">
    <property type="protein sequence ID" value="ATY66011.1"/>
    <property type="molecule type" value="Genomic_DNA"/>
</dbReference>
<dbReference type="OrthoDB" id="425534at2759"/>
<dbReference type="VEuPathDB" id="FungiDB:A9K55_001547"/>
<reference evidence="6 7" key="1">
    <citation type="journal article" date="2017" name="BMC Genomics">
        <title>Chromosome level assembly and secondary metabolite potential of the parasitic fungus Cordyceps militaris.</title>
        <authorList>
            <person name="Kramer G.J."/>
            <person name="Nodwell J.R."/>
        </authorList>
    </citation>
    <scope>NUCLEOTIDE SEQUENCE [LARGE SCALE GENOMIC DNA]</scope>
    <source>
        <strain evidence="6 7">ATCC 34164</strain>
    </source>
</reference>
<dbReference type="InterPro" id="IPR013595">
    <property type="entry name" value="Pept_S33_TAP-like_C"/>
</dbReference>
<protein>
    <submittedName>
        <fullName evidence="6">Alpha beta hydrolase fold-1</fullName>
    </submittedName>
</protein>
<dbReference type="Gene3D" id="3.40.50.1820">
    <property type="entry name" value="alpha/beta hydrolase"/>
    <property type="match status" value="2"/>
</dbReference>
<feature type="domain" description="Peptidase S33 tripeptidyl aminopeptidase-like C-terminal" evidence="5">
    <location>
        <begin position="445"/>
        <end position="534"/>
    </location>
</feature>
<dbReference type="VEuPathDB" id="FungiDB:CCM_02743"/>
<sequence>MEKQALLGPPAPRRIDQGRRPASQTALSIAVIATWATLSWCFLVPRLNPRPRNAEPPFREYAGESIRWRPCGDLECGSVHVPMDHLATPDARSDDKTFAVPLVRMRGRADAPNLLVLPGGPGASGTRFMHDAAGALRTLVGDHFHIVGFDPRGTNSSTPPATCFADAASRHRARPRRATDLIRDSPYLYAWSTNYGRACQDNAAPHLSHVNTPQTAADINSILDALGQPTLLYWGVGYGALLGQVYATLFPRRVARMVLDGIVDQRAWFGDMLDGQRYADTEAVVDGFFAECVRAAGPDACALNRRLGKTTGGGAALRANLTSVINALYRTPASAYANGTAFGVVDDFAARIGAVFREMRAPARWPALARRLADLQAGDATGVFLAYGGSDDALPEAGLAVRLNDGPSGPAFWPQPRLRLMEMLLPYLDQHRFAAGDMLAWHVRQQWAVPRTHAYHVPPGAVRTAAPLLLMAATRDPVTPYAAARAALKTFAGARLVALDAYGHASLAMPSLCVAAHLRAYLARGSLPEENVVCEMDGAYFPSPGAEEQGPGYYGPEERAILAAQRALAESIHEVSLHVT</sequence>
<proteinExistence type="inferred from homology"/>
<gene>
    <name evidence="6" type="ORF">A9K55_001547</name>
</gene>
<dbReference type="PANTHER" id="PTHR43248">
    <property type="entry name" value="2-SUCCINYL-6-HYDROXY-2,4-CYCLOHEXADIENE-1-CARBOXYLATE SYNTHASE"/>
    <property type="match status" value="1"/>
</dbReference>
<organism evidence="6 7">
    <name type="scientific">Cordyceps militaris</name>
    <name type="common">Caterpillar fungus</name>
    <name type="synonym">Clavaria militaris</name>
    <dbReference type="NCBI Taxonomy" id="73501"/>
    <lineage>
        <taxon>Eukaryota</taxon>
        <taxon>Fungi</taxon>
        <taxon>Dikarya</taxon>
        <taxon>Ascomycota</taxon>
        <taxon>Pezizomycotina</taxon>
        <taxon>Sordariomycetes</taxon>
        <taxon>Hypocreomycetidae</taxon>
        <taxon>Hypocreales</taxon>
        <taxon>Cordycipitaceae</taxon>
        <taxon>Cordyceps</taxon>
    </lineage>
</organism>
<comment type="similarity">
    <text evidence="1">Belongs to the peptidase S33 family.</text>
</comment>
<feature type="domain" description="AB hydrolase-1" evidence="4">
    <location>
        <begin position="112"/>
        <end position="282"/>
    </location>
</feature>
<evidence type="ECO:0000313" key="7">
    <source>
        <dbReference type="Proteomes" id="UP000323067"/>
    </source>
</evidence>
<dbReference type="InterPro" id="IPR000073">
    <property type="entry name" value="AB_hydrolase_1"/>
</dbReference>
<feature type="region of interest" description="Disordered" evidence="3">
    <location>
        <begin position="1"/>
        <end position="20"/>
    </location>
</feature>
<keyword evidence="2 6" id="KW-0378">Hydrolase</keyword>
<dbReference type="InterPro" id="IPR029058">
    <property type="entry name" value="AB_hydrolase_fold"/>
</dbReference>
<evidence type="ECO:0000313" key="6">
    <source>
        <dbReference type="EMBL" id="ATY66011.1"/>
    </source>
</evidence>
<evidence type="ECO:0000256" key="3">
    <source>
        <dbReference type="SAM" id="MobiDB-lite"/>
    </source>
</evidence>
<dbReference type="GO" id="GO:0016787">
    <property type="term" value="F:hydrolase activity"/>
    <property type="evidence" value="ECO:0007669"/>
    <property type="project" value="UniProtKB-KW"/>
</dbReference>
<evidence type="ECO:0000259" key="4">
    <source>
        <dbReference type="Pfam" id="PF00561"/>
    </source>
</evidence>
<dbReference type="SUPFAM" id="SSF53474">
    <property type="entry name" value="alpha/beta-Hydrolases"/>
    <property type="match status" value="1"/>
</dbReference>